<feature type="transmembrane region" description="Helical" evidence="2">
    <location>
        <begin position="127"/>
        <end position="149"/>
    </location>
</feature>
<dbReference type="EMBL" id="ML976986">
    <property type="protein sequence ID" value="KAF1958726.1"/>
    <property type="molecule type" value="Genomic_DNA"/>
</dbReference>
<keyword evidence="2" id="KW-0812">Transmembrane</keyword>
<evidence type="ECO:0000256" key="2">
    <source>
        <dbReference type="SAM" id="Phobius"/>
    </source>
</evidence>
<keyword evidence="4" id="KW-1185">Reference proteome</keyword>
<evidence type="ECO:0000313" key="4">
    <source>
        <dbReference type="Proteomes" id="UP000800035"/>
    </source>
</evidence>
<accession>A0A6A5U776</accession>
<feature type="compositionally biased region" description="Low complexity" evidence="1">
    <location>
        <begin position="90"/>
        <end position="112"/>
    </location>
</feature>
<organism evidence="3 4">
    <name type="scientific">Byssothecium circinans</name>
    <dbReference type="NCBI Taxonomy" id="147558"/>
    <lineage>
        <taxon>Eukaryota</taxon>
        <taxon>Fungi</taxon>
        <taxon>Dikarya</taxon>
        <taxon>Ascomycota</taxon>
        <taxon>Pezizomycotina</taxon>
        <taxon>Dothideomycetes</taxon>
        <taxon>Pleosporomycetidae</taxon>
        <taxon>Pleosporales</taxon>
        <taxon>Massarineae</taxon>
        <taxon>Massarinaceae</taxon>
        <taxon>Byssothecium</taxon>
    </lineage>
</organism>
<dbReference type="OrthoDB" id="3801461at2759"/>
<keyword evidence="2" id="KW-0472">Membrane</keyword>
<evidence type="ECO:0000313" key="3">
    <source>
        <dbReference type="EMBL" id="KAF1958726.1"/>
    </source>
</evidence>
<proteinExistence type="predicted"/>
<reference evidence="3" key="1">
    <citation type="journal article" date="2020" name="Stud. Mycol.">
        <title>101 Dothideomycetes genomes: a test case for predicting lifestyles and emergence of pathogens.</title>
        <authorList>
            <person name="Haridas S."/>
            <person name="Albert R."/>
            <person name="Binder M."/>
            <person name="Bloem J."/>
            <person name="Labutti K."/>
            <person name="Salamov A."/>
            <person name="Andreopoulos B."/>
            <person name="Baker S."/>
            <person name="Barry K."/>
            <person name="Bills G."/>
            <person name="Bluhm B."/>
            <person name="Cannon C."/>
            <person name="Castanera R."/>
            <person name="Culley D."/>
            <person name="Daum C."/>
            <person name="Ezra D."/>
            <person name="Gonzalez J."/>
            <person name="Henrissat B."/>
            <person name="Kuo A."/>
            <person name="Liang C."/>
            <person name="Lipzen A."/>
            <person name="Lutzoni F."/>
            <person name="Magnuson J."/>
            <person name="Mondo S."/>
            <person name="Nolan M."/>
            <person name="Ohm R."/>
            <person name="Pangilinan J."/>
            <person name="Park H.-J."/>
            <person name="Ramirez L."/>
            <person name="Alfaro M."/>
            <person name="Sun H."/>
            <person name="Tritt A."/>
            <person name="Yoshinaga Y."/>
            <person name="Zwiers L.-H."/>
            <person name="Turgeon B."/>
            <person name="Goodwin S."/>
            <person name="Spatafora J."/>
            <person name="Crous P."/>
            <person name="Grigoriev I."/>
        </authorList>
    </citation>
    <scope>NUCLEOTIDE SEQUENCE</scope>
    <source>
        <strain evidence="3">CBS 675.92</strain>
    </source>
</reference>
<feature type="compositionally biased region" description="Low complexity" evidence="1">
    <location>
        <begin position="212"/>
        <end position="222"/>
    </location>
</feature>
<dbReference type="Proteomes" id="UP000800035">
    <property type="component" value="Unassembled WGS sequence"/>
</dbReference>
<sequence length="278" mass="29287">MSPHPSITTPPQPLLPRQTYKPNDLYDVSSFYAELSSLYPDLFSSYSYNSKDYTSLMGYYSSLLKSYSLTDYTLPTLTAAATGAGRLTTTGRATATESRSTSTAAAAAASGGEETGSGGGLSTGAKIGIGVGVTLAVLLLAGIGIGLWCMGKRKGKKISTTVVAPAQPNFPAQQQAPQHMQQQPQMGHTNSQGYMPGFQLQQPVVLPPPQYAQPQQPQDSGTGLLGAYGGGYAKGPDSSVAELEHQYHFAKPGIVEMGDGVLETESTQKRTGNLVRKK</sequence>
<dbReference type="AlphaFoldDB" id="A0A6A5U776"/>
<name>A0A6A5U776_9PLEO</name>
<keyword evidence="2" id="KW-1133">Transmembrane helix</keyword>
<protein>
    <submittedName>
        <fullName evidence="3">Uncharacterized protein</fullName>
    </submittedName>
</protein>
<evidence type="ECO:0000256" key="1">
    <source>
        <dbReference type="SAM" id="MobiDB-lite"/>
    </source>
</evidence>
<gene>
    <name evidence="3" type="ORF">CC80DRAFT_546047</name>
</gene>
<feature type="region of interest" description="Disordered" evidence="1">
    <location>
        <begin position="90"/>
        <end position="119"/>
    </location>
</feature>
<feature type="region of interest" description="Disordered" evidence="1">
    <location>
        <begin position="210"/>
        <end position="229"/>
    </location>
</feature>